<sequence>MTSGLRVVSTWEQTPVGEPESRTPGSLGLRAPPPPPSTEWDISAAASYRSHDNSRLDVPLVLSDTLHRFAAIMLDLTQAYTGCPSSSLQFLHLPRETLLLYPFADSVVVLKARTLAFVRALAFWEVYPSTRHLAQSVQCLAVENGMKLYDNVVHIYLTTTGRKTQAIAHPRPVTDLVWRNSPSSSRDDPVLYTITTDATLRIFLPVLDAPQYLQLHSALDTFSSLPFSVASRETNSSIFRLDREVMNAALKSVLAQPQSAEEDGRRRRIREITDEGWDVFLRVLGDGSLVVQAIANIDRRPPTLLKQFTLLQTAPGALPGPPAHLYIVPNPGRASLTLVTSPPLKSYELAILPFFDAGADGLRMIASGAEHADADAREDSRAEVVRFMRTPNGEGVGALRSDGSGEAWNFDWARTGRLVRTGRWPASAGAERVDHFVVVDAGRQFVTYSSSSSLLTLHTSPPATLQVPSISSLFALSPPTHSSPRRTLIGVTASYTIIIISATISGSTPSLSLLSESSLPLPAPPKVILPVDPMAWVGQFGTGTRGVAQAHDVLLSVSEDGELAFWVPEGGLGDHAGPATNGQTNGAEQANGHKVAWKCTGIVRTGRKGLSMARCSSAKKSVLVVPTPDGAELTIWDSKESEFALGLEYRSVLSDAITDLDWAATPDGQSLLAVGFAHRVELLCQQRATYFDQTPGWGICWKVDVGAMVPHPISDSIWLARGTLLVGAGHQLFMYGQRRDAPAEAGAPKRQEESLFEHVARLNGPLDDYHPQMVLQCLLWEKIELVKGIIINLARNVESGRDVHDWENLPADKFLQRDDEARATNASHRPKYSLLFDIPERNDDDEDDPFSPATIKKLIDHLEEQPLPHLTPSENASLLVLIQTALEIEEQRRALDSNGLRYLISMRSFYILNRRASEPTTPASPSTGPAAPPQLQRRERLRYRDMIWAFHSDSQEVLLAAAMAACGGKMCWPDARALGVFTWMRSADTLRSHMEVVARNEYMAGDLRDPTACSLFYFALGKVKLVHGLWRQAAWHKEYQVMLKFLNNNFKEPRWRTAALKNAFALLSKRRFEYAAAFFLLGGSLKDAVNVCIRNMSDWQLAVALARVVEGGDDGPVLGDILNNTVIPLAFKNGNRYLASWAFWLLHRRDLAVRILVTPLQDMASTVDAPIVEIGDPHYDDPSLALLFSQLKSKTLQTAQGTSEISGRTEFNFVLQIARVFCRMGCHVLALDLVRSWSFQRPSTVVRDGRAARRPPSPVSTRFALEPALRHKSSILIDIDVTTAPPTRRASPSRSPSRGGSPPRVAKEELKLKDEGDLVARKAGIGSLMKSAKQDVKVPEFDMGAFF</sequence>
<dbReference type="Pfam" id="PF12234">
    <property type="entry name" value="Rav1p_C"/>
    <property type="match status" value="1"/>
</dbReference>
<dbReference type="InterPro" id="IPR022033">
    <property type="entry name" value="Rav1p_C"/>
</dbReference>
<dbReference type="InterPro" id="IPR036322">
    <property type="entry name" value="WD40_repeat_dom_sf"/>
</dbReference>
<dbReference type="EMBL" id="MNAD01000991">
    <property type="protein sequence ID" value="OJT08981.1"/>
    <property type="molecule type" value="Genomic_DNA"/>
</dbReference>
<feature type="region of interest" description="Disordered" evidence="1">
    <location>
        <begin position="1"/>
        <end position="37"/>
    </location>
</feature>
<comment type="caution">
    <text evidence="3">The sequence shown here is derived from an EMBL/GenBank/DDBJ whole genome shotgun (WGS) entry which is preliminary data.</text>
</comment>
<dbReference type="PANTHER" id="PTHR13950:SF9">
    <property type="entry name" value="RABCONNECTIN-3A"/>
    <property type="match status" value="1"/>
</dbReference>
<feature type="region of interest" description="Disordered" evidence="1">
    <location>
        <begin position="1281"/>
        <end position="1313"/>
    </location>
</feature>
<dbReference type="Proteomes" id="UP000184267">
    <property type="component" value="Unassembled WGS sequence"/>
</dbReference>
<protein>
    <submittedName>
        <fullName evidence="3">Regulator of V-ATPase in vacuolar membrane protein 1</fullName>
    </submittedName>
</protein>
<evidence type="ECO:0000256" key="1">
    <source>
        <dbReference type="SAM" id="MobiDB-lite"/>
    </source>
</evidence>
<keyword evidence="4" id="KW-1185">Reference proteome</keyword>
<name>A0A1M2VN07_TRAPU</name>
<feature type="domain" description="RAVE complex protein Rav1 C-terminal" evidence="2">
    <location>
        <begin position="590"/>
        <end position="1233"/>
    </location>
</feature>
<dbReference type="InterPro" id="IPR052208">
    <property type="entry name" value="DmX-like/RAVE_component"/>
</dbReference>
<dbReference type="PANTHER" id="PTHR13950">
    <property type="entry name" value="RABCONNECTIN-RELATED"/>
    <property type="match status" value="1"/>
</dbReference>
<evidence type="ECO:0000313" key="4">
    <source>
        <dbReference type="Proteomes" id="UP000184267"/>
    </source>
</evidence>
<dbReference type="SUPFAM" id="SSF50978">
    <property type="entry name" value="WD40 repeat-like"/>
    <property type="match status" value="1"/>
</dbReference>
<dbReference type="GO" id="GO:0007035">
    <property type="term" value="P:vacuolar acidification"/>
    <property type="evidence" value="ECO:0007669"/>
    <property type="project" value="TreeGrafter"/>
</dbReference>
<dbReference type="OMA" id="LEDYHPQ"/>
<feature type="compositionally biased region" description="Low complexity" evidence="1">
    <location>
        <begin position="1283"/>
        <end position="1304"/>
    </location>
</feature>
<dbReference type="OrthoDB" id="342131at2759"/>
<organism evidence="3 4">
    <name type="scientific">Trametes pubescens</name>
    <name type="common">White-rot fungus</name>
    <dbReference type="NCBI Taxonomy" id="154538"/>
    <lineage>
        <taxon>Eukaryota</taxon>
        <taxon>Fungi</taxon>
        <taxon>Dikarya</taxon>
        <taxon>Basidiomycota</taxon>
        <taxon>Agaricomycotina</taxon>
        <taxon>Agaricomycetes</taxon>
        <taxon>Polyporales</taxon>
        <taxon>Polyporaceae</taxon>
        <taxon>Trametes</taxon>
    </lineage>
</organism>
<proteinExistence type="predicted"/>
<dbReference type="STRING" id="154538.A0A1M2VN07"/>
<reference evidence="3 4" key="1">
    <citation type="submission" date="2016-10" db="EMBL/GenBank/DDBJ databases">
        <title>Genome sequence of the basidiomycete white-rot fungus Trametes pubescens.</title>
        <authorList>
            <person name="Makela M.R."/>
            <person name="Granchi Z."/>
            <person name="Peng M."/>
            <person name="De Vries R.P."/>
            <person name="Grigoriev I."/>
            <person name="Riley R."/>
            <person name="Hilden K."/>
        </authorList>
    </citation>
    <scope>NUCLEOTIDE SEQUENCE [LARGE SCALE GENOMIC DNA]</scope>
    <source>
        <strain evidence="3 4">FBCC735</strain>
    </source>
</reference>
<evidence type="ECO:0000313" key="3">
    <source>
        <dbReference type="EMBL" id="OJT08981.1"/>
    </source>
</evidence>
<dbReference type="GO" id="GO:0043291">
    <property type="term" value="C:RAVE complex"/>
    <property type="evidence" value="ECO:0007669"/>
    <property type="project" value="TreeGrafter"/>
</dbReference>
<gene>
    <name evidence="3" type="ORF">TRAPUB_115</name>
</gene>
<evidence type="ECO:0000259" key="2">
    <source>
        <dbReference type="Pfam" id="PF12234"/>
    </source>
</evidence>
<accession>A0A1M2VN07</accession>